<evidence type="ECO:0000256" key="4">
    <source>
        <dbReference type="ARBA" id="ARBA00022606"/>
    </source>
</evidence>
<comment type="function">
    <text evidence="11">Gustducin-coupled receptor implicated in the perception of bitter compounds in the oral cavity and the gastrointestinal tract. Signals through PLCB2 and the calcium-regulated cation channel TRPM5.</text>
</comment>
<evidence type="ECO:0000256" key="1">
    <source>
        <dbReference type="ARBA" id="ARBA00004141"/>
    </source>
</evidence>
<keyword evidence="15" id="KW-1185">Reference proteome</keyword>
<feature type="transmembrane region" description="Helical" evidence="14">
    <location>
        <begin position="96"/>
        <end position="121"/>
    </location>
</feature>
<evidence type="ECO:0000256" key="12">
    <source>
        <dbReference type="RuleBase" id="RU004423"/>
    </source>
</evidence>
<keyword evidence="5 13" id="KW-0812">Transmembrane</keyword>
<comment type="subcellular location">
    <subcellularLocation>
        <location evidence="1 13">Membrane</location>
        <topology evidence="1 13">Multi-pass membrane protein</topology>
    </subcellularLocation>
</comment>
<keyword evidence="6 14" id="KW-1133">Transmembrane helix</keyword>
<evidence type="ECO:0000256" key="10">
    <source>
        <dbReference type="ARBA" id="ARBA00023224"/>
    </source>
</evidence>
<dbReference type="InterPro" id="IPR007960">
    <property type="entry name" value="TAS2R"/>
</dbReference>
<feature type="transmembrane region" description="Helical" evidence="14">
    <location>
        <begin position="283"/>
        <end position="303"/>
    </location>
</feature>
<proteinExistence type="inferred from homology"/>
<evidence type="ECO:0000256" key="6">
    <source>
        <dbReference type="ARBA" id="ARBA00022989"/>
    </source>
</evidence>
<keyword evidence="8 13" id="KW-0472">Membrane</keyword>
<dbReference type="RefSeq" id="XP_007954801.1">
    <property type="nucleotide sequence ID" value="XM_007956610.1"/>
</dbReference>
<feature type="transmembrane region" description="Helical" evidence="14">
    <location>
        <begin position="248"/>
        <end position="271"/>
    </location>
</feature>
<keyword evidence="7 13" id="KW-0297">G-protein coupled receptor</keyword>
<dbReference type="Proteomes" id="UP000694850">
    <property type="component" value="Unplaced"/>
</dbReference>
<feature type="transmembrane region" description="Helical" evidence="14">
    <location>
        <begin position="141"/>
        <end position="160"/>
    </location>
</feature>
<evidence type="ECO:0000256" key="8">
    <source>
        <dbReference type="ARBA" id="ARBA00023136"/>
    </source>
</evidence>
<keyword evidence="4 13" id="KW-0716">Sensory transduction</keyword>
<evidence type="ECO:0000256" key="11">
    <source>
        <dbReference type="ARBA" id="ARBA00025304"/>
    </source>
</evidence>
<feature type="transmembrane region" description="Helical" evidence="14">
    <location>
        <begin position="196"/>
        <end position="218"/>
    </location>
</feature>
<feature type="transmembrane region" description="Helical" evidence="14">
    <location>
        <begin position="55"/>
        <end position="76"/>
    </location>
</feature>
<dbReference type="GeneID" id="103210696"/>
<organism evidence="15 16">
    <name type="scientific">Orycteropus afer afer</name>
    <dbReference type="NCBI Taxonomy" id="1230840"/>
    <lineage>
        <taxon>Eukaryota</taxon>
        <taxon>Metazoa</taxon>
        <taxon>Chordata</taxon>
        <taxon>Craniata</taxon>
        <taxon>Vertebrata</taxon>
        <taxon>Euteleostomi</taxon>
        <taxon>Mammalia</taxon>
        <taxon>Eutheria</taxon>
        <taxon>Afrotheria</taxon>
        <taxon>Tubulidentata</taxon>
        <taxon>Orycteropodidae</taxon>
        <taxon>Orycteropus</taxon>
    </lineage>
</organism>
<dbReference type="Pfam" id="PF05296">
    <property type="entry name" value="TAS2R"/>
    <property type="match status" value="1"/>
</dbReference>
<protein>
    <recommendedName>
        <fullName evidence="13">Taste receptor type 2</fullName>
    </recommendedName>
</protein>
<accession>A0A8B7B7S0</accession>
<evidence type="ECO:0000256" key="9">
    <source>
        <dbReference type="ARBA" id="ARBA00023170"/>
    </source>
</evidence>
<dbReference type="PANTHER" id="PTHR11394:SF47">
    <property type="entry name" value="TASTE RECEPTOR TYPE 2 MEMBER 40"/>
    <property type="match status" value="1"/>
</dbReference>
<dbReference type="FunFam" id="1.20.1070.10:FF:000055">
    <property type="entry name" value="Taste receptor type 2"/>
    <property type="match status" value="1"/>
</dbReference>
<dbReference type="Gene3D" id="1.20.1070.10">
    <property type="entry name" value="Rhodopsin 7-helix transmembrane proteins"/>
    <property type="match status" value="1"/>
</dbReference>
<dbReference type="PANTHER" id="PTHR11394">
    <property type="entry name" value="TASTE RECEPTOR TYPE 2"/>
    <property type="match status" value="1"/>
</dbReference>
<dbReference type="AlphaFoldDB" id="A0A8B7B7S0"/>
<name>A0A8B7B7S0_ORYAF</name>
<keyword evidence="10 13" id="KW-0807">Transducer</keyword>
<comment type="similarity">
    <text evidence="2 12">Belongs to the G-protein coupled receptor T2R family.</text>
</comment>
<evidence type="ECO:0000256" key="13">
    <source>
        <dbReference type="RuleBase" id="RU004424"/>
    </source>
</evidence>
<evidence type="ECO:0000256" key="2">
    <source>
        <dbReference type="ARBA" id="ARBA00007376"/>
    </source>
</evidence>
<dbReference type="SUPFAM" id="SSF81321">
    <property type="entry name" value="Family A G protein-coupled receptor-like"/>
    <property type="match status" value="1"/>
</dbReference>
<reference evidence="16" key="1">
    <citation type="submission" date="2025-08" db="UniProtKB">
        <authorList>
            <consortium name="RefSeq"/>
        </authorList>
    </citation>
    <scope>IDENTIFICATION</scope>
</reference>
<dbReference type="GO" id="GO:0004930">
    <property type="term" value="F:G protein-coupled receptor activity"/>
    <property type="evidence" value="ECO:0007669"/>
    <property type="project" value="UniProtKB-KW"/>
</dbReference>
<dbReference type="OrthoDB" id="8876749at2759"/>
<gene>
    <name evidence="16" type="primary">LOC103210696</name>
</gene>
<dbReference type="GO" id="GO:0016020">
    <property type="term" value="C:membrane"/>
    <property type="evidence" value="ECO:0007669"/>
    <property type="project" value="UniProtKB-SubCell"/>
</dbReference>
<evidence type="ECO:0000256" key="3">
    <source>
        <dbReference type="ARBA" id="ARBA00022480"/>
    </source>
</evidence>
<evidence type="ECO:0000256" key="7">
    <source>
        <dbReference type="ARBA" id="ARBA00023040"/>
    </source>
</evidence>
<sequence length="323" mass="36442">MAPVNTDTTNEDTPSVRVTFPLVLFGLECIAGVAGNSFITAVHGTEWARRRRLPAGDLILLLLSVWRLLLQVWVLLESTLGLFFRGAYNQNAVYTLFKVVLMFLNYTNLWLAAWLNVFYCLRVANFTHPLFFMMKRRVLGFMPWLVRLSLLLALCFSFPFSKDIFNMYVNSSIPVPASNCTEKKYISETNVVSLVLLYNLSILLPLGIFILAATLLIASLKKHTQHMKSTATGCRDPSMQAHVGAIKAISSFLLLYIFNAVALFLSMSNIFEPSSPWNALCKVIMAAYPSGHSVLLILSNPGLRRAWKRLQQRVRLYPRGRAL</sequence>
<dbReference type="GO" id="GO:0033038">
    <property type="term" value="F:bitter taste receptor activity"/>
    <property type="evidence" value="ECO:0007669"/>
    <property type="project" value="InterPro"/>
</dbReference>
<evidence type="ECO:0000256" key="14">
    <source>
        <dbReference type="SAM" id="Phobius"/>
    </source>
</evidence>
<feature type="transmembrane region" description="Helical" evidence="14">
    <location>
        <begin position="20"/>
        <end position="43"/>
    </location>
</feature>
<evidence type="ECO:0000256" key="5">
    <source>
        <dbReference type="ARBA" id="ARBA00022692"/>
    </source>
</evidence>
<evidence type="ECO:0000313" key="16">
    <source>
        <dbReference type="RefSeq" id="XP_007954801.1"/>
    </source>
</evidence>
<evidence type="ECO:0000313" key="15">
    <source>
        <dbReference type="Proteomes" id="UP000694850"/>
    </source>
</evidence>
<keyword evidence="9 13" id="KW-0675">Receptor</keyword>
<keyword evidence="3 13" id="KW-0919">Taste</keyword>